<dbReference type="EMBL" id="JBHUMQ010000017">
    <property type="protein sequence ID" value="MFD2693369.1"/>
    <property type="molecule type" value="Genomic_DNA"/>
</dbReference>
<organism evidence="2 3">
    <name type="scientific">Sporolactobacillus shoreicorticis</name>
    <dbReference type="NCBI Taxonomy" id="1923877"/>
    <lineage>
        <taxon>Bacteria</taxon>
        <taxon>Bacillati</taxon>
        <taxon>Bacillota</taxon>
        <taxon>Bacilli</taxon>
        <taxon>Bacillales</taxon>
        <taxon>Sporolactobacillaceae</taxon>
        <taxon>Sporolactobacillus</taxon>
    </lineage>
</organism>
<feature type="region of interest" description="Disordered" evidence="1">
    <location>
        <begin position="72"/>
        <end position="93"/>
    </location>
</feature>
<name>A0ABW5S0V5_9BACL</name>
<dbReference type="RefSeq" id="WP_253059973.1">
    <property type="nucleotide sequence ID" value="NZ_JAMXWM010000005.1"/>
</dbReference>
<accession>A0ABW5S0V5</accession>
<reference evidence="3" key="1">
    <citation type="journal article" date="2019" name="Int. J. Syst. Evol. Microbiol.">
        <title>The Global Catalogue of Microorganisms (GCM) 10K type strain sequencing project: providing services to taxonomists for standard genome sequencing and annotation.</title>
        <authorList>
            <consortium name="The Broad Institute Genomics Platform"/>
            <consortium name="The Broad Institute Genome Sequencing Center for Infectious Disease"/>
            <person name="Wu L."/>
            <person name="Ma J."/>
        </authorList>
    </citation>
    <scope>NUCLEOTIDE SEQUENCE [LARGE SCALE GENOMIC DNA]</scope>
    <source>
        <strain evidence="3">TISTR 2466</strain>
    </source>
</reference>
<comment type="caution">
    <text evidence="2">The sequence shown here is derived from an EMBL/GenBank/DDBJ whole genome shotgun (WGS) entry which is preliminary data.</text>
</comment>
<evidence type="ECO:0000256" key="1">
    <source>
        <dbReference type="SAM" id="MobiDB-lite"/>
    </source>
</evidence>
<keyword evidence="3" id="KW-1185">Reference proteome</keyword>
<evidence type="ECO:0000313" key="3">
    <source>
        <dbReference type="Proteomes" id="UP001597399"/>
    </source>
</evidence>
<evidence type="ECO:0000313" key="2">
    <source>
        <dbReference type="EMBL" id="MFD2693369.1"/>
    </source>
</evidence>
<dbReference type="Proteomes" id="UP001597399">
    <property type="component" value="Unassembled WGS sequence"/>
</dbReference>
<sequence>MQNTLITVSEILNKDWFTEWELEDIVLDSADQWFLIFEDVGYLNKLTESVYICHDPEIKQKLLAPKKRRDLSKKFGSAGEKNNTPGCIGRKRK</sequence>
<proteinExistence type="predicted"/>
<protein>
    <submittedName>
        <fullName evidence="2">Uncharacterized protein</fullName>
    </submittedName>
</protein>
<gene>
    <name evidence="2" type="ORF">ACFSUE_06945</name>
</gene>